<sequence length="147" mass="16775">MDKKKLTILLAYAIVMTGLLLLTFGAEWNPSNYSYSLNNGMMVIEKGLSQELEEVSVGDRMDDVLRYTLAVSAEQQQWRIDVTVIGILLPFLLLLFIPNLRPLKKHLSTRWYVTIVLAILVVYAAYSIPNHISNINEVHEQVSRLLE</sequence>
<name>A0A410MEV1_9BACI</name>
<organism evidence="2 3">
    <name type="scientific">Halobacillus litoralis</name>
    <dbReference type="NCBI Taxonomy" id="45668"/>
    <lineage>
        <taxon>Bacteria</taxon>
        <taxon>Bacillati</taxon>
        <taxon>Bacillota</taxon>
        <taxon>Bacilli</taxon>
        <taxon>Bacillales</taxon>
        <taxon>Bacillaceae</taxon>
        <taxon>Halobacillus</taxon>
    </lineage>
</organism>
<dbReference type="RefSeq" id="WP_128525547.1">
    <property type="nucleotide sequence ID" value="NZ_CP026118.1"/>
</dbReference>
<keyword evidence="1" id="KW-1133">Transmembrane helix</keyword>
<proteinExistence type="predicted"/>
<gene>
    <name evidence="2" type="ORF">HLI_14250</name>
</gene>
<dbReference type="Proteomes" id="UP000287756">
    <property type="component" value="Chromosome"/>
</dbReference>
<evidence type="ECO:0000313" key="2">
    <source>
        <dbReference type="EMBL" id="QAS53269.1"/>
    </source>
</evidence>
<evidence type="ECO:0000313" key="3">
    <source>
        <dbReference type="Proteomes" id="UP000287756"/>
    </source>
</evidence>
<keyword evidence="1" id="KW-0812">Transmembrane</keyword>
<dbReference type="AlphaFoldDB" id="A0A410MEV1"/>
<feature type="transmembrane region" description="Helical" evidence="1">
    <location>
        <begin position="78"/>
        <end position="97"/>
    </location>
</feature>
<protein>
    <submittedName>
        <fullName evidence="2">Uncharacterized protein</fullName>
    </submittedName>
</protein>
<reference evidence="2 3" key="1">
    <citation type="submission" date="2018-01" db="EMBL/GenBank/DDBJ databases">
        <title>The whole genome sequencing and assembly of Halobacillus litoralis ERB031 strain.</title>
        <authorList>
            <person name="Lee S.-J."/>
            <person name="Park M.-K."/>
            <person name="Kim J.-Y."/>
            <person name="Lee Y.-J."/>
            <person name="Yi H."/>
            <person name="Bahn Y.-S."/>
            <person name="Kim J.F."/>
            <person name="Lee D.-W."/>
        </authorList>
    </citation>
    <scope>NUCLEOTIDE SEQUENCE [LARGE SCALE GENOMIC DNA]</scope>
    <source>
        <strain evidence="2 3">ERB 031</strain>
    </source>
</reference>
<accession>A0A410MEV1</accession>
<feature type="transmembrane region" description="Helical" evidence="1">
    <location>
        <begin position="109"/>
        <end position="126"/>
    </location>
</feature>
<evidence type="ECO:0000256" key="1">
    <source>
        <dbReference type="SAM" id="Phobius"/>
    </source>
</evidence>
<dbReference type="EMBL" id="CP026118">
    <property type="protein sequence ID" value="QAS53269.1"/>
    <property type="molecule type" value="Genomic_DNA"/>
</dbReference>
<keyword evidence="1" id="KW-0472">Membrane</keyword>
<dbReference type="KEGG" id="hli:HLI_14250"/>
<dbReference type="OrthoDB" id="2971103at2"/>